<reference evidence="2" key="1">
    <citation type="submission" date="2016-10" db="EMBL/GenBank/DDBJ databases">
        <authorList>
            <person name="Varghese N."/>
        </authorList>
    </citation>
    <scope>NUCLEOTIDE SEQUENCE [LARGE SCALE GENOMIC DNA]</scope>
    <source>
        <strain evidence="2">GAS106B</strain>
    </source>
</reference>
<evidence type="ECO:0000313" key="1">
    <source>
        <dbReference type="EMBL" id="SDR18507.1"/>
    </source>
</evidence>
<keyword evidence="2" id="KW-1185">Reference proteome</keyword>
<proteinExistence type="predicted"/>
<accession>A0A1H1GZ98</accession>
<dbReference type="AlphaFoldDB" id="A0A1H1GZ98"/>
<dbReference type="EMBL" id="FNKP01000002">
    <property type="protein sequence ID" value="SDR18507.1"/>
    <property type="molecule type" value="Genomic_DNA"/>
</dbReference>
<dbReference type="RefSeq" id="WP_171910254.1">
    <property type="nucleotide sequence ID" value="NZ_FNKP01000002.1"/>
</dbReference>
<organism evidence="1 2">
    <name type="scientific">Paraburkholderia fungorum</name>
    <dbReference type="NCBI Taxonomy" id="134537"/>
    <lineage>
        <taxon>Bacteria</taxon>
        <taxon>Pseudomonadati</taxon>
        <taxon>Pseudomonadota</taxon>
        <taxon>Betaproteobacteria</taxon>
        <taxon>Burkholderiales</taxon>
        <taxon>Burkholderiaceae</taxon>
        <taxon>Paraburkholderia</taxon>
    </lineage>
</organism>
<name>A0A1H1GZ98_9BURK</name>
<gene>
    <name evidence="1" type="ORF">SAMN05443245_3398</name>
</gene>
<dbReference type="Proteomes" id="UP000183487">
    <property type="component" value="Unassembled WGS sequence"/>
</dbReference>
<protein>
    <submittedName>
        <fullName evidence="1">Uncharacterized protein</fullName>
    </submittedName>
</protein>
<sequence>MLDDILGWLGLLLFLGTFVALRMVQAAKKADAADPYLSGDFEYECDAPYPRFYE</sequence>
<evidence type="ECO:0000313" key="2">
    <source>
        <dbReference type="Proteomes" id="UP000183487"/>
    </source>
</evidence>